<accession>A0A1G6H623</accession>
<dbReference type="PRINTS" id="PR00411">
    <property type="entry name" value="PNDRDTASEI"/>
</dbReference>
<evidence type="ECO:0000256" key="7">
    <source>
        <dbReference type="ARBA" id="ARBA00047599"/>
    </source>
</evidence>
<keyword evidence="11" id="KW-1185">Reference proteome</keyword>
<evidence type="ECO:0000256" key="5">
    <source>
        <dbReference type="ARBA" id="ARBA00023002"/>
    </source>
</evidence>
<dbReference type="RefSeq" id="WP_092611048.1">
    <property type="nucleotide sequence ID" value="NZ_FMYF01000007.1"/>
</dbReference>
<evidence type="ECO:0000256" key="8">
    <source>
        <dbReference type="SAM" id="MobiDB-lite"/>
    </source>
</evidence>
<dbReference type="InterPro" id="IPR045024">
    <property type="entry name" value="NDH-2"/>
</dbReference>
<dbReference type="PANTHER" id="PTHR43706:SF47">
    <property type="entry name" value="EXTERNAL NADH-UBIQUINONE OXIDOREDUCTASE 1, MITOCHONDRIAL-RELATED"/>
    <property type="match status" value="1"/>
</dbReference>
<dbReference type="Gene3D" id="3.50.50.100">
    <property type="match status" value="1"/>
</dbReference>
<dbReference type="AlphaFoldDB" id="A0A1G6H623"/>
<feature type="region of interest" description="Disordered" evidence="8">
    <location>
        <begin position="499"/>
        <end position="532"/>
    </location>
</feature>
<dbReference type="Proteomes" id="UP000199086">
    <property type="component" value="Unassembled WGS sequence"/>
</dbReference>
<dbReference type="PANTHER" id="PTHR43706">
    <property type="entry name" value="NADH DEHYDROGENASE"/>
    <property type="match status" value="1"/>
</dbReference>
<evidence type="ECO:0000256" key="3">
    <source>
        <dbReference type="ARBA" id="ARBA00022630"/>
    </source>
</evidence>
<keyword evidence="5" id="KW-0560">Oxidoreductase</keyword>
<comment type="similarity">
    <text evidence="1">Belongs to the NADH dehydrogenase family.</text>
</comment>
<evidence type="ECO:0000256" key="2">
    <source>
        <dbReference type="ARBA" id="ARBA00012637"/>
    </source>
</evidence>
<evidence type="ECO:0000256" key="4">
    <source>
        <dbReference type="ARBA" id="ARBA00022827"/>
    </source>
</evidence>
<dbReference type="STRING" id="1577474.GA0111570_10713"/>
<reference evidence="10 11" key="1">
    <citation type="submission" date="2016-06" db="EMBL/GenBank/DDBJ databases">
        <authorList>
            <person name="Olsen C.W."/>
            <person name="Carey S."/>
            <person name="Hinshaw L."/>
            <person name="Karasin A.I."/>
        </authorList>
    </citation>
    <scope>NUCLEOTIDE SEQUENCE [LARGE SCALE GENOMIC DNA]</scope>
    <source>
        <strain evidence="10 11">LZ-22</strain>
    </source>
</reference>
<evidence type="ECO:0000313" key="10">
    <source>
        <dbReference type="EMBL" id="SDB89730.1"/>
    </source>
</evidence>
<evidence type="ECO:0000256" key="6">
    <source>
        <dbReference type="ARBA" id="ARBA00023027"/>
    </source>
</evidence>
<dbReference type="PRINTS" id="PR00368">
    <property type="entry name" value="FADPNR"/>
</dbReference>
<dbReference type="EMBL" id="FMYF01000007">
    <property type="protein sequence ID" value="SDB89730.1"/>
    <property type="molecule type" value="Genomic_DNA"/>
</dbReference>
<dbReference type="EC" id="1.6.5.9" evidence="2"/>
<dbReference type="GO" id="GO:0050136">
    <property type="term" value="F:NADH dehydrogenase (quinone) (non-electrogenic) activity"/>
    <property type="evidence" value="ECO:0007669"/>
    <property type="project" value="UniProtKB-EC"/>
</dbReference>
<keyword evidence="4" id="KW-0274">FAD</keyword>
<dbReference type="InterPro" id="IPR023753">
    <property type="entry name" value="FAD/NAD-binding_dom"/>
</dbReference>
<proteinExistence type="inferred from homology"/>
<dbReference type="Pfam" id="PF07992">
    <property type="entry name" value="Pyr_redox_2"/>
    <property type="match status" value="1"/>
</dbReference>
<gene>
    <name evidence="10" type="ORF">GA0111570_10713</name>
</gene>
<feature type="domain" description="FAD/NAD(P)-binding" evidence="9">
    <location>
        <begin position="33"/>
        <end position="362"/>
    </location>
</feature>
<comment type="catalytic activity">
    <reaction evidence="7">
        <text>a quinone + NADH + H(+) = a quinol + NAD(+)</text>
        <dbReference type="Rhea" id="RHEA:46160"/>
        <dbReference type="ChEBI" id="CHEBI:15378"/>
        <dbReference type="ChEBI" id="CHEBI:24646"/>
        <dbReference type="ChEBI" id="CHEBI:57540"/>
        <dbReference type="ChEBI" id="CHEBI:57945"/>
        <dbReference type="ChEBI" id="CHEBI:132124"/>
        <dbReference type="EC" id="1.6.5.9"/>
    </reaction>
</comment>
<name>A0A1G6H623_9ACTN</name>
<evidence type="ECO:0000313" key="11">
    <source>
        <dbReference type="Proteomes" id="UP000199086"/>
    </source>
</evidence>
<sequence length="532" mass="57104">MLINVIDKSTSLPATGSAATLRAGSARSTRHHEIVVIGSGFGGLFFTQALRGVEGVHVTMVSRDTAHLFQPLLYQVATGILSPGEIAPPVRGILSEQRNASVVNAEVTSIDVAAKQVHADGLGLEFTLSYNTLVVAAGASQSYFGNDAFAQYAPGLKTIDDALELRAQILSAFEKAEISAMEGHTADVDALLTFVVVGGGPTGVEMAGQIRELARRTIKQDYRHIDPSQARVILVDGGETVLKSFGTDLGEKATRALTGMGVEFIGNAHATDVDGQGVEIAVKGSDEKLVVLTRTVVWAAGVQASPLARHLADQTGAAIDRSGRIAIGPDLTLPDHPEVFVIGDMANLDQLPGVAQVAIQQGRFAAGQVRRRLQGDYRVRSFRYKDLGSMAALSRTSAVVSTGKLRFTGPLAWLTWLFIHLLYIVGFKSKVTTLLHWFVSFIGRSRSELTTTRRQLLAREAYLRLLQQTGPGRGEPEVLVDELRARALREPAQVWVDRTRAGEESSMPIGPQGTGSDRLVQPPTGPWGPHRS</sequence>
<evidence type="ECO:0000259" key="9">
    <source>
        <dbReference type="Pfam" id="PF07992"/>
    </source>
</evidence>
<dbReference type="OrthoDB" id="9781621at2"/>
<protein>
    <recommendedName>
        <fullName evidence="2">NADH:ubiquinone reductase (non-electrogenic)</fullName>
        <ecNumber evidence="2">1.6.5.9</ecNumber>
    </recommendedName>
</protein>
<evidence type="ECO:0000256" key="1">
    <source>
        <dbReference type="ARBA" id="ARBA00005272"/>
    </source>
</evidence>
<keyword evidence="3" id="KW-0285">Flavoprotein</keyword>
<dbReference type="InterPro" id="IPR036188">
    <property type="entry name" value="FAD/NAD-bd_sf"/>
</dbReference>
<organism evidence="10 11">
    <name type="scientific">Raineyella antarctica</name>
    <dbReference type="NCBI Taxonomy" id="1577474"/>
    <lineage>
        <taxon>Bacteria</taxon>
        <taxon>Bacillati</taxon>
        <taxon>Actinomycetota</taxon>
        <taxon>Actinomycetes</taxon>
        <taxon>Propionibacteriales</taxon>
        <taxon>Propionibacteriaceae</taxon>
        <taxon>Raineyella</taxon>
    </lineage>
</organism>
<dbReference type="SUPFAM" id="SSF51905">
    <property type="entry name" value="FAD/NAD(P)-binding domain"/>
    <property type="match status" value="2"/>
</dbReference>
<keyword evidence="6" id="KW-0520">NAD</keyword>